<sequence length="59" mass="6916">MLPTECCLCKVFEKLYETGKPQACRDESLLTKLRYLIKYVTFNISNGDEVLHFMILLRS</sequence>
<organism evidence="1 2">
    <name type="scientific">Clunio marinus</name>
    <dbReference type="NCBI Taxonomy" id="568069"/>
    <lineage>
        <taxon>Eukaryota</taxon>
        <taxon>Metazoa</taxon>
        <taxon>Ecdysozoa</taxon>
        <taxon>Arthropoda</taxon>
        <taxon>Hexapoda</taxon>
        <taxon>Insecta</taxon>
        <taxon>Pterygota</taxon>
        <taxon>Neoptera</taxon>
        <taxon>Endopterygota</taxon>
        <taxon>Diptera</taxon>
        <taxon>Nematocera</taxon>
        <taxon>Chironomoidea</taxon>
        <taxon>Chironomidae</taxon>
        <taxon>Clunio</taxon>
    </lineage>
</organism>
<proteinExistence type="predicted"/>
<protein>
    <submittedName>
        <fullName evidence="1">CLUMA_CG001582, isoform A</fullName>
    </submittedName>
</protein>
<dbReference type="EMBL" id="CVRI01000005">
    <property type="protein sequence ID" value="CRK87744.1"/>
    <property type="molecule type" value="Genomic_DNA"/>
</dbReference>
<reference evidence="1 2" key="1">
    <citation type="submission" date="2015-04" db="EMBL/GenBank/DDBJ databases">
        <authorList>
            <person name="Syromyatnikov M.Y."/>
            <person name="Popov V.N."/>
        </authorList>
    </citation>
    <scope>NUCLEOTIDE SEQUENCE [LARGE SCALE GENOMIC DNA]</scope>
</reference>
<evidence type="ECO:0000313" key="2">
    <source>
        <dbReference type="Proteomes" id="UP000183832"/>
    </source>
</evidence>
<dbReference type="Proteomes" id="UP000183832">
    <property type="component" value="Unassembled WGS sequence"/>
</dbReference>
<evidence type="ECO:0000313" key="1">
    <source>
        <dbReference type="EMBL" id="CRK87744.1"/>
    </source>
</evidence>
<accession>A0A1J1HI73</accession>
<gene>
    <name evidence="1" type="ORF">CLUMA_CG001582</name>
</gene>
<dbReference type="AlphaFoldDB" id="A0A1J1HI73"/>
<keyword evidence="2" id="KW-1185">Reference proteome</keyword>
<name>A0A1J1HI73_9DIPT</name>